<comment type="caution">
    <text evidence="1">The sequence shown here is derived from an EMBL/GenBank/DDBJ whole genome shotgun (WGS) entry which is preliminary data.</text>
</comment>
<organism evidence="1 2">
    <name type="scientific">Rhizophagus irregularis</name>
    <dbReference type="NCBI Taxonomy" id="588596"/>
    <lineage>
        <taxon>Eukaryota</taxon>
        <taxon>Fungi</taxon>
        <taxon>Fungi incertae sedis</taxon>
        <taxon>Mucoromycota</taxon>
        <taxon>Glomeromycotina</taxon>
        <taxon>Glomeromycetes</taxon>
        <taxon>Glomerales</taxon>
        <taxon>Glomeraceae</taxon>
        <taxon>Rhizophagus</taxon>
    </lineage>
</organism>
<dbReference type="Proteomes" id="UP000684084">
    <property type="component" value="Unassembled WGS sequence"/>
</dbReference>
<accession>A0A915ZUK0</accession>
<evidence type="ECO:0000313" key="2">
    <source>
        <dbReference type="Proteomes" id="UP000684084"/>
    </source>
</evidence>
<dbReference type="OrthoDB" id="10395575at2759"/>
<dbReference type="EMBL" id="CAGKOT010000059">
    <property type="protein sequence ID" value="CAB5387757.1"/>
    <property type="molecule type" value="Genomic_DNA"/>
</dbReference>
<dbReference type="AlphaFoldDB" id="A0A915ZUK0"/>
<sequence>MTEVNKVYGMTQNPETNDYMIVLSDKFTLEFMNEVASHNKVDKAIYESRLLNFYNLPEPKNSDDYYEQNDDIISKKFSDSLQINFSQLNINKDDSLQMDIDN</sequence>
<proteinExistence type="predicted"/>
<reference evidence="1" key="1">
    <citation type="submission" date="2020-05" db="EMBL/GenBank/DDBJ databases">
        <authorList>
            <person name="Rincon C."/>
            <person name="Sanders R I."/>
            <person name="Robbins C."/>
            <person name="Chaturvedi A."/>
        </authorList>
    </citation>
    <scope>NUCLEOTIDE SEQUENCE</scope>
    <source>
        <strain evidence="1">CHB12</strain>
    </source>
</reference>
<evidence type="ECO:0000313" key="1">
    <source>
        <dbReference type="EMBL" id="CAB5387757.1"/>
    </source>
</evidence>
<name>A0A915ZUK0_9GLOM</name>
<gene>
    <name evidence="1" type="ORF">CHRIB12_LOCUS20291</name>
</gene>
<protein>
    <submittedName>
        <fullName evidence="1">Uncharacterized protein</fullName>
    </submittedName>
</protein>